<dbReference type="UniPathway" id="UPA00655">
    <property type="reaction ID" value="UER00711"/>
</dbReference>
<dbReference type="PANTHER" id="PTHR48095">
    <property type="entry name" value="PYRUVATE CARBOXYLASE SUBUNIT A"/>
    <property type="match status" value="1"/>
</dbReference>
<dbReference type="Gene3D" id="3.40.50.20">
    <property type="match status" value="1"/>
</dbReference>
<dbReference type="SUPFAM" id="SSF56059">
    <property type="entry name" value="Glutathione synthetase ATP-binding domain-like"/>
    <property type="match status" value="1"/>
</dbReference>
<keyword evidence="5 17" id="KW-0444">Lipid biosynthesis</keyword>
<dbReference type="InterPro" id="IPR004549">
    <property type="entry name" value="Acetyl_CoA_COase_biotin_COase"/>
</dbReference>
<evidence type="ECO:0000256" key="1">
    <source>
        <dbReference type="ARBA" id="ARBA00003761"/>
    </source>
</evidence>
<dbReference type="Gene3D" id="3.30.470.20">
    <property type="entry name" value="ATP-grasp fold, B domain"/>
    <property type="match status" value="1"/>
</dbReference>
<comment type="pathway">
    <text evidence="2 17">Lipid metabolism; malonyl-CoA biosynthesis; malonyl-CoA from acetyl-CoA: step 1/1.</text>
</comment>
<feature type="domain" description="ATP-grasp" evidence="18">
    <location>
        <begin position="120"/>
        <end position="317"/>
    </location>
</feature>
<dbReference type="InterPro" id="IPR005479">
    <property type="entry name" value="CPAse_ATP-bd"/>
</dbReference>
<evidence type="ECO:0000256" key="12">
    <source>
        <dbReference type="ARBA" id="ARBA00023098"/>
    </source>
</evidence>
<dbReference type="InterPro" id="IPR016185">
    <property type="entry name" value="PreATP-grasp_dom_sf"/>
</dbReference>
<feature type="domain" description="Biotin carboxylation" evidence="19">
    <location>
        <begin position="1"/>
        <end position="445"/>
    </location>
</feature>
<dbReference type="PROSITE" id="PS00866">
    <property type="entry name" value="CPSASE_1"/>
    <property type="match status" value="1"/>
</dbReference>
<evidence type="ECO:0000256" key="3">
    <source>
        <dbReference type="ARBA" id="ARBA00011750"/>
    </source>
</evidence>
<dbReference type="PROSITE" id="PS50979">
    <property type="entry name" value="BC"/>
    <property type="match status" value="1"/>
</dbReference>
<dbReference type="AlphaFoldDB" id="A0A537JV26"/>
<dbReference type="InterPro" id="IPR005482">
    <property type="entry name" value="Biotin_COase_C"/>
</dbReference>
<evidence type="ECO:0000256" key="11">
    <source>
        <dbReference type="ARBA" id="ARBA00022842"/>
    </source>
</evidence>
<dbReference type="FunFam" id="3.40.50.20:FF:000010">
    <property type="entry name" value="Propionyl-CoA carboxylase subunit alpha"/>
    <property type="match status" value="1"/>
</dbReference>
<evidence type="ECO:0000256" key="4">
    <source>
        <dbReference type="ARBA" id="ARBA00013263"/>
    </source>
</evidence>
<dbReference type="SMART" id="SM00878">
    <property type="entry name" value="Biotin_carb_C"/>
    <property type="match status" value="1"/>
</dbReference>
<dbReference type="SUPFAM" id="SSF52440">
    <property type="entry name" value="PreATP-grasp domain"/>
    <property type="match status" value="1"/>
</dbReference>
<keyword evidence="8 16" id="KW-0547">Nucleotide-binding</keyword>
<dbReference type="GO" id="GO:0004075">
    <property type="term" value="F:biotin carboxylase activity"/>
    <property type="evidence" value="ECO:0007669"/>
    <property type="project" value="UniProtKB-EC"/>
</dbReference>
<evidence type="ECO:0000256" key="15">
    <source>
        <dbReference type="ARBA" id="ARBA00048600"/>
    </source>
</evidence>
<evidence type="ECO:0000259" key="19">
    <source>
        <dbReference type="PROSITE" id="PS50979"/>
    </source>
</evidence>
<dbReference type="SUPFAM" id="SSF51246">
    <property type="entry name" value="Rudiment single hybrid motif"/>
    <property type="match status" value="1"/>
</dbReference>
<evidence type="ECO:0000256" key="2">
    <source>
        <dbReference type="ARBA" id="ARBA00004956"/>
    </source>
</evidence>
<evidence type="ECO:0000256" key="10">
    <source>
        <dbReference type="ARBA" id="ARBA00022840"/>
    </source>
</evidence>
<sequence>MFSKILIANRGEIAVRVIRACRELGVRTAAVYSEADRGSLHARLADESFCIGPAAARDSYLNIPGIISTAELLGVDAIHPGYGFLAENPHFAEICRDCRIAFIGPAPEAIEQMGNKSQARAMMRKAGVPIVPGSDGPVRDEAAAVQVARTIGYPLIIKAAGGGGGRGMRVVQNPDDLRRALSEAQAEAESAFGNAEVYIEKYLEEPRHIEIQILADRRGSVATLGERDCSVQRRHQKLIEESPAVGVSPRLRRALSRAAARVAETVGYTNAGTVEFLVDQSERFYFVEMNTRIQVEHGVTEMVTGVDLVKEQIRIAAGERMTVPKDVEPHGHAIECRVNAEDPARDFLPSPGPITAFVPPGGPGIRVDTHAFTGYTVPPYYDSLIAKVIAWGQNRDEAVARMQRALREFEIVGVHTTIPFHQEALDNAFFRRGEVYINFIQRRMDLTALRA</sequence>
<dbReference type="GO" id="GO:0006633">
    <property type="term" value="P:fatty acid biosynthetic process"/>
    <property type="evidence" value="ECO:0007669"/>
    <property type="project" value="UniProtKB-KW"/>
</dbReference>
<keyword evidence="6 17" id="KW-0436">Ligase</keyword>
<evidence type="ECO:0000259" key="18">
    <source>
        <dbReference type="PROSITE" id="PS50975"/>
    </source>
</evidence>
<keyword evidence="14 17" id="KW-0092">Biotin</keyword>
<keyword evidence="9 17" id="KW-0276">Fatty acid metabolism</keyword>
<protein>
    <recommendedName>
        <fullName evidence="4 17">Biotin carboxylase</fullName>
        <ecNumber evidence="4 17">6.3.4.14</ecNumber>
    </recommendedName>
    <alternativeName>
        <fullName evidence="17">Acetyl-coenzyme A carboxylase biotin carboxylase subunit A</fullName>
    </alternativeName>
</protein>
<evidence type="ECO:0000256" key="6">
    <source>
        <dbReference type="ARBA" id="ARBA00022598"/>
    </source>
</evidence>
<comment type="subunit">
    <text evidence="3 17">Acetyl-CoA carboxylase is a heterohexamer of biotin carboxyl carrier protein, biotin carboxylase and the two subunits of carboxyl transferase in a 2:2 complex.</text>
</comment>
<comment type="function">
    <text evidence="1 17">This protein is a component of the acetyl coenzyme A carboxylase complex; first, biotin carboxylase catalyzes the carboxylation of the carrier protein and then the transcarboxylase transfers the carboxyl group to form malonyl-CoA.</text>
</comment>
<dbReference type="InterPro" id="IPR005481">
    <property type="entry name" value="BC-like_N"/>
</dbReference>
<proteinExistence type="predicted"/>
<accession>A0A537JV26</accession>
<evidence type="ECO:0000256" key="13">
    <source>
        <dbReference type="ARBA" id="ARBA00023160"/>
    </source>
</evidence>
<dbReference type="Proteomes" id="UP000318509">
    <property type="component" value="Unassembled WGS sequence"/>
</dbReference>
<dbReference type="InterPro" id="IPR011764">
    <property type="entry name" value="Biotin_carboxylation_dom"/>
</dbReference>
<dbReference type="Pfam" id="PF00289">
    <property type="entry name" value="Biotin_carb_N"/>
    <property type="match status" value="1"/>
</dbReference>
<gene>
    <name evidence="20" type="primary">accC</name>
    <name evidence="20" type="ORF">E6H00_15770</name>
</gene>
<evidence type="ECO:0000256" key="9">
    <source>
        <dbReference type="ARBA" id="ARBA00022832"/>
    </source>
</evidence>
<evidence type="ECO:0000313" key="20">
    <source>
        <dbReference type="EMBL" id="TMI87401.1"/>
    </source>
</evidence>
<keyword evidence="13 17" id="KW-0275">Fatty acid biosynthesis</keyword>
<organism evidence="20 21">
    <name type="scientific">Candidatus Segetimicrobium genomatis</name>
    <dbReference type="NCBI Taxonomy" id="2569760"/>
    <lineage>
        <taxon>Bacteria</taxon>
        <taxon>Bacillati</taxon>
        <taxon>Candidatus Sysuimicrobiota</taxon>
        <taxon>Candidatus Sysuimicrobiia</taxon>
        <taxon>Candidatus Sysuimicrobiales</taxon>
        <taxon>Candidatus Segetimicrobiaceae</taxon>
        <taxon>Candidatus Segetimicrobium</taxon>
    </lineage>
</organism>
<dbReference type="GO" id="GO:0046872">
    <property type="term" value="F:metal ion binding"/>
    <property type="evidence" value="ECO:0007669"/>
    <property type="project" value="UniProtKB-KW"/>
</dbReference>
<dbReference type="Gene3D" id="3.30.1490.20">
    <property type="entry name" value="ATP-grasp fold, A domain"/>
    <property type="match status" value="1"/>
</dbReference>
<evidence type="ECO:0000256" key="8">
    <source>
        <dbReference type="ARBA" id="ARBA00022741"/>
    </source>
</evidence>
<keyword evidence="12 17" id="KW-0443">Lipid metabolism</keyword>
<evidence type="ECO:0000256" key="7">
    <source>
        <dbReference type="ARBA" id="ARBA00022723"/>
    </source>
</evidence>
<dbReference type="EC" id="6.3.4.14" evidence="4 17"/>
<dbReference type="FunFam" id="3.30.1490.20:FF:000018">
    <property type="entry name" value="Biotin carboxylase"/>
    <property type="match status" value="1"/>
</dbReference>
<dbReference type="InterPro" id="IPR011054">
    <property type="entry name" value="Rudment_hybrid_motif"/>
</dbReference>
<reference evidence="20 21" key="1">
    <citation type="journal article" date="2019" name="Nat. Microbiol.">
        <title>Mediterranean grassland soil C-N compound turnover is dependent on rainfall and depth, and is mediated by genomically divergent microorganisms.</title>
        <authorList>
            <person name="Diamond S."/>
            <person name="Andeer P.F."/>
            <person name="Li Z."/>
            <person name="Crits-Christoph A."/>
            <person name="Burstein D."/>
            <person name="Anantharaman K."/>
            <person name="Lane K.R."/>
            <person name="Thomas B.C."/>
            <person name="Pan C."/>
            <person name="Northen T.R."/>
            <person name="Banfield J.F."/>
        </authorList>
    </citation>
    <scope>NUCLEOTIDE SEQUENCE [LARGE SCALE GENOMIC DNA]</scope>
    <source>
        <strain evidence="20">NP_3</strain>
    </source>
</reference>
<keyword evidence="10 16" id="KW-0067">ATP-binding</keyword>
<evidence type="ECO:0000256" key="14">
    <source>
        <dbReference type="ARBA" id="ARBA00023267"/>
    </source>
</evidence>
<dbReference type="InterPro" id="IPR013815">
    <property type="entry name" value="ATP_grasp_subdomain_1"/>
</dbReference>
<keyword evidence="7" id="KW-0479">Metal-binding</keyword>
<evidence type="ECO:0000256" key="5">
    <source>
        <dbReference type="ARBA" id="ARBA00022516"/>
    </source>
</evidence>
<dbReference type="NCBIfam" id="TIGR00514">
    <property type="entry name" value="accC"/>
    <property type="match status" value="1"/>
</dbReference>
<evidence type="ECO:0000256" key="17">
    <source>
        <dbReference type="RuleBase" id="RU365063"/>
    </source>
</evidence>
<dbReference type="NCBIfam" id="NF006367">
    <property type="entry name" value="PRK08591.1"/>
    <property type="match status" value="1"/>
</dbReference>
<comment type="caution">
    <text evidence="20">The sequence shown here is derived from an EMBL/GenBank/DDBJ whole genome shotgun (WGS) entry which is preliminary data.</text>
</comment>
<dbReference type="GO" id="GO:2001295">
    <property type="term" value="P:malonyl-CoA biosynthetic process"/>
    <property type="evidence" value="ECO:0007669"/>
    <property type="project" value="UniProtKB-UniPathway"/>
</dbReference>
<dbReference type="PANTHER" id="PTHR48095:SF2">
    <property type="entry name" value="BIOTIN CARBOXYLASE, CHLOROPLASTIC"/>
    <property type="match status" value="1"/>
</dbReference>
<dbReference type="Pfam" id="PF02785">
    <property type="entry name" value="Biotin_carb_C"/>
    <property type="match status" value="1"/>
</dbReference>
<name>A0A537JV26_9BACT</name>
<dbReference type="Pfam" id="PF02786">
    <property type="entry name" value="CPSase_L_D2"/>
    <property type="match status" value="1"/>
</dbReference>
<evidence type="ECO:0000256" key="16">
    <source>
        <dbReference type="PROSITE-ProRule" id="PRU00409"/>
    </source>
</evidence>
<dbReference type="InterPro" id="IPR011761">
    <property type="entry name" value="ATP-grasp"/>
</dbReference>
<keyword evidence="11" id="KW-0460">Magnesium</keyword>
<dbReference type="GO" id="GO:0005524">
    <property type="term" value="F:ATP binding"/>
    <property type="evidence" value="ECO:0007669"/>
    <property type="project" value="UniProtKB-UniRule"/>
</dbReference>
<evidence type="ECO:0000313" key="21">
    <source>
        <dbReference type="Proteomes" id="UP000318509"/>
    </source>
</evidence>
<comment type="catalytic activity">
    <reaction evidence="15 17">
        <text>N(6)-biotinyl-L-lysyl-[protein] + hydrogencarbonate + ATP = N(6)-carboxybiotinyl-L-lysyl-[protein] + ADP + phosphate + H(+)</text>
        <dbReference type="Rhea" id="RHEA:13501"/>
        <dbReference type="Rhea" id="RHEA-COMP:10505"/>
        <dbReference type="Rhea" id="RHEA-COMP:10506"/>
        <dbReference type="ChEBI" id="CHEBI:15378"/>
        <dbReference type="ChEBI" id="CHEBI:17544"/>
        <dbReference type="ChEBI" id="CHEBI:30616"/>
        <dbReference type="ChEBI" id="CHEBI:43474"/>
        <dbReference type="ChEBI" id="CHEBI:83144"/>
        <dbReference type="ChEBI" id="CHEBI:83145"/>
        <dbReference type="ChEBI" id="CHEBI:456216"/>
        <dbReference type="EC" id="6.3.4.14"/>
    </reaction>
</comment>
<dbReference type="InterPro" id="IPR051602">
    <property type="entry name" value="ACC_Biotin_Carboxylase"/>
</dbReference>
<dbReference type="PROSITE" id="PS50975">
    <property type="entry name" value="ATP_GRASP"/>
    <property type="match status" value="1"/>
</dbReference>
<dbReference type="EMBL" id="VBAK01000160">
    <property type="protein sequence ID" value="TMI87401.1"/>
    <property type="molecule type" value="Genomic_DNA"/>
</dbReference>